<comment type="function">
    <text evidence="4">Exhibits S-adenosyl-L-methionine-dependent methyltransferase activity.</text>
</comment>
<reference evidence="5 6" key="1">
    <citation type="submission" date="2019-07" db="EMBL/GenBank/DDBJ databases">
        <title>Whole genome shotgun sequence of Acetobacter nitrogenifigens NBRC 105050.</title>
        <authorList>
            <person name="Hosoyama A."/>
            <person name="Uohara A."/>
            <person name="Ohji S."/>
            <person name="Ichikawa N."/>
        </authorList>
    </citation>
    <scope>NUCLEOTIDE SEQUENCE [LARGE SCALE GENOMIC DNA]</scope>
    <source>
        <strain evidence="5 6">NBRC 105050</strain>
    </source>
</reference>
<dbReference type="RefSeq" id="WP_051292571.1">
    <property type="nucleotide sequence ID" value="NZ_BAPG01000120.1"/>
</dbReference>
<keyword evidence="2 4" id="KW-0489">Methyltransferase</keyword>
<evidence type="ECO:0000313" key="5">
    <source>
        <dbReference type="EMBL" id="GEN59780.1"/>
    </source>
</evidence>
<comment type="caution">
    <text evidence="5">The sequence shown here is derived from an EMBL/GenBank/DDBJ whole genome shotgun (WGS) entry which is preliminary data.</text>
</comment>
<dbReference type="EC" id="2.1.1.-" evidence="4"/>
<dbReference type="Proteomes" id="UP000321635">
    <property type="component" value="Unassembled WGS sequence"/>
</dbReference>
<comment type="similarity">
    <text evidence="1 4">Belongs to the UPF0677 family.</text>
</comment>
<dbReference type="SUPFAM" id="SSF53335">
    <property type="entry name" value="S-adenosyl-L-methionine-dependent methyltransferases"/>
    <property type="match status" value="1"/>
</dbReference>
<evidence type="ECO:0000256" key="2">
    <source>
        <dbReference type="ARBA" id="ARBA00022603"/>
    </source>
</evidence>
<sequence>MNQKGALESPSEAPDLWRSTAVGVARLRAEHQIIDRGSIFSDPLAVPILGPAAPDPMELAQSDEHLRRGGIRRFIAARSRIANDVIGQRATRDGLRQAVILGAGLDTFGLRNPYPDLTTFELDRAAMQDFKRRRIVEAEIQIPATLRFVEADFERKTLPAILAESGFDPAAPTVFVWLGVAIYLTRGSISATLDVVAKTPRSTIVFDYSEPLENYPPQAQKFLTGWSENVKTRGEPWRSRFQPSEMHALLAERGFAQTIDYNKGGLARRFGTEPPAPGEEAGAHVVVASTAAPADSKGIQIGPVAAR</sequence>
<dbReference type="Gene3D" id="3.40.50.150">
    <property type="entry name" value="Vaccinia Virus protein VP39"/>
    <property type="match status" value="1"/>
</dbReference>
<dbReference type="PANTHER" id="PTHR43619">
    <property type="entry name" value="S-ADENOSYL-L-METHIONINE-DEPENDENT METHYLTRANSFERASE YKTD-RELATED"/>
    <property type="match status" value="1"/>
</dbReference>
<accession>A0A511XA03</accession>
<dbReference type="Pfam" id="PF04072">
    <property type="entry name" value="LCM"/>
    <property type="match status" value="1"/>
</dbReference>
<organism evidence="5 6">
    <name type="scientific">Acetobacter nitrogenifigens DSM 23921 = NBRC 105050</name>
    <dbReference type="NCBI Taxonomy" id="1120919"/>
    <lineage>
        <taxon>Bacteria</taxon>
        <taxon>Pseudomonadati</taxon>
        <taxon>Pseudomonadota</taxon>
        <taxon>Alphaproteobacteria</taxon>
        <taxon>Acetobacterales</taxon>
        <taxon>Acetobacteraceae</taxon>
        <taxon>Acetobacter</taxon>
    </lineage>
</organism>
<evidence type="ECO:0000256" key="4">
    <source>
        <dbReference type="RuleBase" id="RU362030"/>
    </source>
</evidence>
<dbReference type="GO" id="GO:0032259">
    <property type="term" value="P:methylation"/>
    <property type="evidence" value="ECO:0007669"/>
    <property type="project" value="UniProtKB-KW"/>
</dbReference>
<dbReference type="EMBL" id="BJYF01000008">
    <property type="protein sequence ID" value="GEN59780.1"/>
    <property type="molecule type" value="Genomic_DNA"/>
</dbReference>
<evidence type="ECO:0000256" key="3">
    <source>
        <dbReference type="ARBA" id="ARBA00022679"/>
    </source>
</evidence>
<dbReference type="GO" id="GO:0008168">
    <property type="term" value="F:methyltransferase activity"/>
    <property type="evidence" value="ECO:0007669"/>
    <property type="project" value="UniProtKB-UniRule"/>
</dbReference>
<dbReference type="InterPro" id="IPR029063">
    <property type="entry name" value="SAM-dependent_MTases_sf"/>
</dbReference>
<evidence type="ECO:0000313" key="6">
    <source>
        <dbReference type="Proteomes" id="UP000321635"/>
    </source>
</evidence>
<protein>
    <recommendedName>
        <fullName evidence="4">S-adenosyl-L-methionine-dependent methyltransferase</fullName>
        <ecNumber evidence="4">2.1.1.-</ecNumber>
    </recommendedName>
</protein>
<dbReference type="InterPro" id="IPR007213">
    <property type="entry name" value="Ppm1/Ppm2/Tcmp"/>
</dbReference>
<dbReference type="PANTHER" id="PTHR43619:SF2">
    <property type="entry name" value="S-ADENOSYL-L-METHIONINE-DEPENDENT METHYLTRANSFERASES SUPERFAMILY PROTEIN"/>
    <property type="match status" value="1"/>
</dbReference>
<name>A0A511XA03_9PROT</name>
<proteinExistence type="inferred from homology"/>
<dbReference type="OrthoDB" id="9806164at2"/>
<dbReference type="NCBIfam" id="TIGR00027">
    <property type="entry name" value="mthyl_TIGR00027"/>
    <property type="match status" value="1"/>
</dbReference>
<dbReference type="InterPro" id="IPR011610">
    <property type="entry name" value="SAM_mthyl_Trfase_ML2640-like"/>
</dbReference>
<dbReference type="AlphaFoldDB" id="A0A511XA03"/>
<keyword evidence="4" id="KW-0949">S-adenosyl-L-methionine</keyword>
<keyword evidence="3" id="KW-0808">Transferase</keyword>
<keyword evidence="6" id="KW-1185">Reference proteome</keyword>
<dbReference type="STRING" id="1120919.GCA_000429165_02237"/>
<gene>
    <name evidence="5" type="ORF">ANI02nite_16640</name>
</gene>
<evidence type="ECO:0000256" key="1">
    <source>
        <dbReference type="ARBA" id="ARBA00008138"/>
    </source>
</evidence>